<protein>
    <submittedName>
        <fullName evidence="1">Uncharacterized protein</fullName>
    </submittedName>
</protein>
<keyword evidence="2" id="KW-1185">Reference proteome</keyword>
<evidence type="ECO:0000313" key="2">
    <source>
        <dbReference type="Proteomes" id="UP000276133"/>
    </source>
</evidence>
<sequence>MVSSLQPKSLVLFTIFYHERKSFLLKYVTNSMVKFLIKFQALNLAQIRVTKSYKKLELGTFDHYLIFSKYSKFSISENLIIKIKADNLFDCKQIKVKQHVCSND</sequence>
<proteinExistence type="predicted"/>
<reference evidence="1 2" key="1">
    <citation type="journal article" date="2018" name="Sci. Rep.">
        <title>Genomic signatures of local adaptation to the degree of environmental predictability in rotifers.</title>
        <authorList>
            <person name="Franch-Gras L."/>
            <person name="Hahn C."/>
            <person name="Garcia-Roger E.M."/>
            <person name="Carmona M.J."/>
            <person name="Serra M."/>
            <person name="Gomez A."/>
        </authorList>
    </citation>
    <scope>NUCLEOTIDE SEQUENCE [LARGE SCALE GENOMIC DNA]</scope>
    <source>
        <strain evidence="1">HYR1</strain>
    </source>
</reference>
<dbReference type="Proteomes" id="UP000276133">
    <property type="component" value="Unassembled WGS sequence"/>
</dbReference>
<comment type="caution">
    <text evidence="1">The sequence shown here is derived from an EMBL/GenBank/DDBJ whole genome shotgun (WGS) entry which is preliminary data.</text>
</comment>
<name>A0A3M7RMC5_BRAPC</name>
<evidence type="ECO:0000313" key="1">
    <source>
        <dbReference type="EMBL" id="RNA24537.1"/>
    </source>
</evidence>
<accession>A0A3M7RMC5</accession>
<dbReference type="AlphaFoldDB" id="A0A3M7RMC5"/>
<gene>
    <name evidence="1" type="ORF">BpHYR1_009404</name>
</gene>
<organism evidence="1 2">
    <name type="scientific">Brachionus plicatilis</name>
    <name type="common">Marine rotifer</name>
    <name type="synonym">Brachionus muelleri</name>
    <dbReference type="NCBI Taxonomy" id="10195"/>
    <lineage>
        <taxon>Eukaryota</taxon>
        <taxon>Metazoa</taxon>
        <taxon>Spiralia</taxon>
        <taxon>Gnathifera</taxon>
        <taxon>Rotifera</taxon>
        <taxon>Eurotatoria</taxon>
        <taxon>Monogononta</taxon>
        <taxon>Pseudotrocha</taxon>
        <taxon>Ploima</taxon>
        <taxon>Brachionidae</taxon>
        <taxon>Brachionus</taxon>
    </lineage>
</organism>
<dbReference type="EMBL" id="REGN01003099">
    <property type="protein sequence ID" value="RNA24537.1"/>
    <property type="molecule type" value="Genomic_DNA"/>
</dbReference>